<dbReference type="GO" id="GO:0008360">
    <property type="term" value="P:regulation of cell shape"/>
    <property type="evidence" value="ECO:0007669"/>
    <property type="project" value="UniProtKB-KW"/>
</dbReference>
<comment type="pathway">
    <text evidence="1">Cell wall biogenesis; peptidoglycan biosynthesis.</text>
</comment>
<evidence type="ECO:0000256" key="1">
    <source>
        <dbReference type="ARBA" id="ARBA00004752"/>
    </source>
</evidence>
<evidence type="ECO:0000256" key="3">
    <source>
        <dbReference type="ARBA" id="ARBA00022960"/>
    </source>
</evidence>
<evidence type="ECO:0000256" key="2">
    <source>
        <dbReference type="ARBA" id="ARBA00022679"/>
    </source>
</evidence>
<dbReference type="SUPFAM" id="SSF141523">
    <property type="entry name" value="L,D-transpeptidase catalytic domain-like"/>
    <property type="match status" value="1"/>
</dbReference>
<dbReference type="InterPro" id="IPR038063">
    <property type="entry name" value="Transpep_catalytic_dom"/>
</dbReference>
<keyword evidence="5" id="KW-0961">Cell wall biogenesis/degradation</keyword>
<dbReference type="GO" id="GO:0071555">
    <property type="term" value="P:cell wall organization"/>
    <property type="evidence" value="ECO:0007669"/>
    <property type="project" value="UniProtKB-KW"/>
</dbReference>
<dbReference type="EMBL" id="FPHK01000030">
    <property type="protein sequence ID" value="SFV58180.1"/>
    <property type="molecule type" value="Genomic_DNA"/>
</dbReference>
<dbReference type="InterPro" id="IPR056203">
    <property type="entry name" value="Cds6_C"/>
</dbReference>
<dbReference type="Pfam" id="PF24125">
    <property type="entry name" value="Cds6_C"/>
    <property type="match status" value="1"/>
</dbReference>
<protein>
    <submittedName>
        <fullName evidence="7">Putative periplasmic protein</fullName>
    </submittedName>
</protein>
<organism evidence="7">
    <name type="scientific">hydrothermal vent metagenome</name>
    <dbReference type="NCBI Taxonomy" id="652676"/>
    <lineage>
        <taxon>unclassified sequences</taxon>
        <taxon>metagenomes</taxon>
        <taxon>ecological metagenomes</taxon>
    </lineage>
</organism>
<dbReference type="PANTHER" id="PTHR36699:SF1">
    <property type="entry name" value="L,D-TRANSPEPTIDASE YAFK-RELATED"/>
    <property type="match status" value="1"/>
</dbReference>
<dbReference type="GO" id="GO:0016740">
    <property type="term" value="F:transferase activity"/>
    <property type="evidence" value="ECO:0007669"/>
    <property type="project" value="UniProtKB-KW"/>
</dbReference>
<dbReference type="Gene3D" id="2.40.440.10">
    <property type="entry name" value="L,D-transpeptidase catalytic domain-like"/>
    <property type="match status" value="1"/>
</dbReference>
<keyword evidence="2" id="KW-0808">Transferase</keyword>
<evidence type="ECO:0000259" key="6">
    <source>
        <dbReference type="PROSITE" id="PS52029"/>
    </source>
</evidence>
<name>A0A1W1BX60_9ZZZZ</name>
<proteinExistence type="predicted"/>
<sequence>MHNKYIKRVVTSILFLSSSYLFANDITLLTHYRNSGIKNIQKELDQNLADISYWNSYLKNKDTSFGYFESYTNLLICDKSKSKLSLYSDNNNSYRLKESFNAFTGKVKGDKIKAGDLRTPVGVYNIIKKVKKVDPFYGPMAFVTSYPNNYDKYKGKTGQGIWIHGLPIEQKRDSFTKGCIAIGNQCIQSLNKDINITKTILIINEKAVKKNSVKKETFAQLLTNLFTWRYAWIYNDIDKYLSFYAPEFKRFDGMKLKRFKKYKTRIFNKKEHKTIIFKNINIIPYPNTNNIFKITFNEQYKSNSFSFQGNKVLIVKLQDNSFQIITEQ</sequence>
<feature type="domain" description="L,D-TPase catalytic" evidence="6">
    <location>
        <begin position="73"/>
        <end position="203"/>
    </location>
</feature>
<evidence type="ECO:0000256" key="4">
    <source>
        <dbReference type="ARBA" id="ARBA00022984"/>
    </source>
</evidence>
<dbReference type="SUPFAM" id="SSF54427">
    <property type="entry name" value="NTF2-like"/>
    <property type="match status" value="1"/>
</dbReference>
<evidence type="ECO:0000313" key="7">
    <source>
        <dbReference type="EMBL" id="SFV58180.1"/>
    </source>
</evidence>
<reference evidence="7" key="1">
    <citation type="submission" date="2016-10" db="EMBL/GenBank/DDBJ databases">
        <authorList>
            <person name="de Groot N.N."/>
        </authorList>
    </citation>
    <scope>NUCLEOTIDE SEQUENCE</scope>
</reference>
<keyword evidence="3" id="KW-0133">Cell shape</keyword>
<dbReference type="AlphaFoldDB" id="A0A1W1BX60"/>
<dbReference type="PROSITE" id="PS52029">
    <property type="entry name" value="LD_TPASE"/>
    <property type="match status" value="1"/>
</dbReference>
<dbReference type="PANTHER" id="PTHR36699">
    <property type="entry name" value="LD-TRANSPEPTIDASE"/>
    <property type="match status" value="1"/>
</dbReference>
<gene>
    <name evidence="7" type="ORF">MNB_SM-6-1452</name>
</gene>
<evidence type="ECO:0000256" key="5">
    <source>
        <dbReference type="ARBA" id="ARBA00023316"/>
    </source>
</evidence>
<keyword evidence="4" id="KW-0573">Peptidoglycan synthesis</keyword>
<dbReference type="InterPro" id="IPR032710">
    <property type="entry name" value="NTF2-like_dom_sf"/>
</dbReference>
<dbReference type="UniPathway" id="UPA00219"/>
<accession>A0A1W1BX60</accession>
<dbReference type="Pfam" id="PF03734">
    <property type="entry name" value="YkuD"/>
    <property type="match status" value="1"/>
</dbReference>
<dbReference type="GO" id="GO:0009252">
    <property type="term" value="P:peptidoglycan biosynthetic process"/>
    <property type="evidence" value="ECO:0007669"/>
    <property type="project" value="UniProtKB-UniPathway"/>
</dbReference>
<dbReference type="CDD" id="cd16913">
    <property type="entry name" value="YkuD_like"/>
    <property type="match status" value="1"/>
</dbReference>
<dbReference type="InterPro" id="IPR005490">
    <property type="entry name" value="LD_TPept_cat_dom"/>
</dbReference>